<proteinExistence type="predicted"/>
<name>A0AAD2D5L7_EUPCR</name>
<reference evidence="1" key="1">
    <citation type="submission" date="2023-07" db="EMBL/GenBank/DDBJ databases">
        <authorList>
            <consortium name="AG Swart"/>
            <person name="Singh M."/>
            <person name="Singh A."/>
            <person name="Seah K."/>
            <person name="Emmerich C."/>
        </authorList>
    </citation>
    <scope>NUCLEOTIDE SEQUENCE</scope>
    <source>
        <strain evidence="1">DP1</strain>
    </source>
</reference>
<accession>A0AAD2D5L7</accession>
<dbReference type="AlphaFoldDB" id="A0AAD2D5L7"/>
<evidence type="ECO:0000313" key="2">
    <source>
        <dbReference type="Proteomes" id="UP001295684"/>
    </source>
</evidence>
<dbReference type="Proteomes" id="UP001295684">
    <property type="component" value="Unassembled WGS sequence"/>
</dbReference>
<keyword evidence="2" id="KW-1185">Reference proteome</keyword>
<protein>
    <submittedName>
        <fullName evidence="1">Uncharacterized protein</fullName>
    </submittedName>
</protein>
<gene>
    <name evidence="1" type="ORF">ECRASSUSDP1_LOCUS23536</name>
</gene>
<sequence length="66" mass="7323">MEGNNILLSDTDKNFSNLGKICKPDIKAKSENHKHQTMCKVKRGIFLQLFVGLVSCLCSSPSLDLI</sequence>
<organism evidence="1 2">
    <name type="scientific">Euplotes crassus</name>
    <dbReference type="NCBI Taxonomy" id="5936"/>
    <lineage>
        <taxon>Eukaryota</taxon>
        <taxon>Sar</taxon>
        <taxon>Alveolata</taxon>
        <taxon>Ciliophora</taxon>
        <taxon>Intramacronucleata</taxon>
        <taxon>Spirotrichea</taxon>
        <taxon>Hypotrichia</taxon>
        <taxon>Euplotida</taxon>
        <taxon>Euplotidae</taxon>
        <taxon>Moneuplotes</taxon>
    </lineage>
</organism>
<dbReference type="EMBL" id="CAMPGE010024212">
    <property type="protein sequence ID" value="CAI2382069.1"/>
    <property type="molecule type" value="Genomic_DNA"/>
</dbReference>
<evidence type="ECO:0000313" key="1">
    <source>
        <dbReference type="EMBL" id="CAI2382069.1"/>
    </source>
</evidence>
<comment type="caution">
    <text evidence="1">The sequence shown here is derived from an EMBL/GenBank/DDBJ whole genome shotgun (WGS) entry which is preliminary data.</text>
</comment>